<dbReference type="EMBL" id="KV407456">
    <property type="protein sequence ID" value="KZF24555.1"/>
    <property type="molecule type" value="Genomic_DNA"/>
</dbReference>
<dbReference type="SUPFAM" id="SSF47616">
    <property type="entry name" value="GST C-terminal domain-like"/>
    <property type="match status" value="1"/>
</dbReference>
<protein>
    <submittedName>
        <fullName evidence="3">Thioredoxin-like protein</fullName>
    </submittedName>
</protein>
<dbReference type="Proteomes" id="UP000076632">
    <property type="component" value="Unassembled WGS sequence"/>
</dbReference>
<dbReference type="Gene3D" id="3.40.30.10">
    <property type="entry name" value="Glutaredoxin"/>
    <property type="match status" value="1"/>
</dbReference>
<dbReference type="InterPro" id="IPR010987">
    <property type="entry name" value="Glutathione-S-Trfase_C-like"/>
</dbReference>
<dbReference type="InterPro" id="IPR004045">
    <property type="entry name" value="Glutathione_S-Trfase_N"/>
</dbReference>
<evidence type="ECO:0000313" key="4">
    <source>
        <dbReference type="Proteomes" id="UP000076632"/>
    </source>
</evidence>
<dbReference type="PANTHER" id="PTHR43968">
    <property type="match status" value="1"/>
</dbReference>
<dbReference type="InterPro" id="IPR050983">
    <property type="entry name" value="GST_Omega/HSP26"/>
</dbReference>
<dbReference type="Gene3D" id="1.20.1050.10">
    <property type="match status" value="1"/>
</dbReference>
<feature type="domain" description="GST N-terminal" evidence="1">
    <location>
        <begin position="20"/>
        <end position="103"/>
    </location>
</feature>
<dbReference type="GO" id="GO:0005737">
    <property type="term" value="C:cytoplasm"/>
    <property type="evidence" value="ECO:0007669"/>
    <property type="project" value="TreeGrafter"/>
</dbReference>
<dbReference type="GeneID" id="28899328"/>
<dbReference type="InterPro" id="IPR036282">
    <property type="entry name" value="Glutathione-S-Trfase_C_sf"/>
</dbReference>
<dbReference type="OrthoDB" id="202840at2759"/>
<dbReference type="InterPro" id="IPR036249">
    <property type="entry name" value="Thioredoxin-like_sf"/>
</dbReference>
<dbReference type="STRING" id="1328760.A0A165I8V0"/>
<dbReference type="SFLD" id="SFLDS00019">
    <property type="entry name" value="Glutathione_Transferase_(cytos"/>
    <property type="match status" value="1"/>
</dbReference>
<organism evidence="3 4">
    <name type="scientific">Xylona heveae (strain CBS 132557 / TC161)</name>
    <dbReference type="NCBI Taxonomy" id="1328760"/>
    <lineage>
        <taxon>Eukaryota</taxon>
        <taxon>Fungi</taxon>
        <taxon>Dikarya</taxon>
        <taxon>Ascomycota</taxon>
        <taxon>Pezizomycotina</taxon>
        <taxon>Xylonomycetes</taxon>
        <taxon>Xylonales</taxon>
        <taxon>Xylonaceae</taxon>
        <taxon>Xylona</taxon>
    </lineage>
</organism>
<dbReference type="InParanoid" id="A0A165I8V0"/>
<evidence type="ECO:0000259" key="1">
    <source>
        <dbReference type="PROSITE" id="PS50404"/>
    </source>
</evidence>
<evidence type="ECO:0000313" key="3">
    <source>
        <dbReference type="EMBL" id="KZF24555.1"/>
    </source>
</evidence>
<dbReference type="CDD" id="cd00299">
    <property type="entry name" value="GST_C_family"/>
    <property type="match status" value="1"/>
</dbReference>
<dbReference type="Pfam" id="PF13409">
    <property type="entry name" value="GST_N_2"/>
    <property type="match status" value="1"/>
</dbReference>
<gene>
    <name evidence="3" type="ORF">L228DRAFT_259759</name>
</gene>
<dbReference type="SFLD" id="SFLDG00358">
    <property type="entry name" value="Main_(cytGST)"/>
    <property type="match status" value="1"/>
</dbReference>
<dbReference type="RefSeq" id="XP_018190110.1">
    <property type="nucleotide sequence ID" value="XM_018334191.1"/>
</dbReference>
<dbReference type="PROSITE" id="PS50404">
    <property type="entry name" value="GST_NTER"/>
    <property type="match status" value="1"/>
</dbReference>
<dbReference type="OMA" id="IPAWHAF"/>
<dbReference type="PANTHER" id="PTHR43968:SF8">
    <property type="entry name" value="S-TRANSFERASE, PUTATIVE (AFU_ORTHOLOGUE AFUA_2G00590)-RELATED"/>
    <property type="match status" value="1"/>
</dbReference>
<dbReference type="PROSITE" id="PS50405">
    <property type="entry name" value="GST_CTER"/>
    <property type="match status" value="1"/>
</dbReference>
<name>A0A165I8V0_XYLHT</name>
<keyword evidence="4" id="KW-1185">Reference proteome</keyword>
<sequence>MATTATTTLAGAATPTPAIPKLTLYTNHGCPWAHRVHIALRELGLSYDEVIIDLDRPREEWFYKINPRGIVPAMRYSNGQIDEVITESAIIAQFLADAHPSHLVPASNDSPAAALFRVRINFFVDTYFTRVNPLMWACILGAPDKQKREEKAADFAKAVEKDIEPLLSDAAPYFGGSEKLTLAEVQIASFILRVFDFADDIIFPKSVVEPLRQLPNFSKWAAACTSHESVLYIWDKEVRVQRVRDRLEMAKKIAGKKYAGQYE</sequence>
<dbReference type="AlphaFoldDB" id="A0A165I8V0"/>
<dbReference type="SUPFAM" id="SSF52833">
    <property type="entry name" value="Thioredoxin-like"/>
    <property type="match status" value="1"/>
</dbReference>
<reference evidence="3 4" key="1">
    <citation type="journal article" date="2016" name="Fungal Biol.">
        <title>The genome of Xylona heveae provides a window into fungal endophytism.</title>
        <authorList>
            <person name="Gazis R."/>
            <person name="Kuo A."/>
            <person name="Riley R."/>
            <person name="LaButti K."/>
            <person name="Lipzen A."/>
            <person name="Lin J."/>
            <person name="Amirebrahimi M."/>
            <person name="Hesse C.N."/>
            <person name="Spatafora J.W."/>
            <person name="Henrissat B."/>
            <person name="Hainaut M."/>
            <person name="Grigoriev I.V."/>
            <person name="Hibbett D.S."/>
        </authorList>
    </citation>
    <scope>NUCLEOTIDE SEQUENCE [LARGE SCALE GENOMIC DNA]</scope>
    <source>
        <strain evidence="3 4">TC161</strain>
    </source>
</reference>
<dbReference type="CDD" id="cd00570">
    <property type="entry name" value="GST_N_family"/>
    <property type="match status" value="1"/>
</dbReference>
<proteinExistence type="predicted"/>
<feature type="domain" description="GST C-terminal" evidence="2">
    <location>
        <begin position="109"/>
        <end position="253"/>
    </location>
</feature>
<evidence type="ECO:0000259" key="2">
    <source>
        <dbReference type="PROSITE" id="PS50405"/>
    </source>
</evidence>
<accession>A0A165I8V0</accession>
<dbReference type="InterPro" id="IPR040079">
    <property type="entry name" value="Glutathione_S-Trfase"/>
</dbReference>